<proteinExistence type="predicted"/>
<keyword evidence="2" id="KW-1185">Reference proteome</keyword>
<gene>
    <name evidence="1" type="ORF">BJ138DRAFT_1015865</name>
</gene>
<evidence type="ECO:0000313" key="2">
    <source>
        <dbReference type="Proteomes" id="UP000790377"/>
    </source>
</evidence>
<organism evidence="1 2">
    <name type="scientific">Hygrophoropsis aurantiaca</name>
    <dbReference type="NCBI Taxonomy" id="72124"/>
    <lineage>
        <taxon>Eukaryota</taxon>
        <taxon>Fungi</taxon>
        <taxon>Dikarya</taxon>
        <taxon>Basidiomycota</taxon>
        <taxon>Agaricomycotina</taxon>
        <taxon>Agaricomycetes</taxon>
        <taxon>Agaricomycetidae</taxon>
        <taxon>Boletales</taxon>
        <taxon>Coniophorineae</taxon>
        <taxon>Hygrophoropsidaceae</taxon>
        <taxon>Hygrophoropsis</taxon>
    </lineage>
</organism>
<name>A0ACB7ZZQ5_9AGAM</name>
<evidence type="ECO:0000313" key="1">
    <source>
        <dbReference type="EMBL" id="KAH7906654.1"/>
    </source>
</evidence>
<dbReference type="Proteomes" id="UP000790377">
    <property type="component" value="Unassembled WGS sequence"/>
</dbReference>
<accession>A0ACB7ZZQ5</accession>
<dbReference type="EMBL" id="MU267991">
    <property type="protein sequence ID" value="KAH7906654.1"/>
    <property type="molecule type" value="Genomic_DNA"/>
</dbReference>
<comment type="caution">
    <text evidence="1">The sequence shown here is derived from an EMBL/GenBank/DDBJ whole genome shotgun (WGS) entry which is preliminary data.</text>
</comment>
<protein>
    <submittedName>
        <fullName evidence="1">Cytochrome P450</fullName>
    </submittedName>
</protein>
<sequence>MVWKLTLGAAALSLMFGLWKLIPLIIHRFTSPLRNLPGPKCSKWIYGNVFEIISADKPVFDEWLKEHGQTFRFRSFLGAHALFTMDTRALNHILTHSNDYQKPEHTRYRLTRMLGKGMGSLSEQRRIMNPAFGPAQIQGLTSVFFEKSIKLRDAWISGLIQDEAGNPKRVDVMPWLSRLTLDVIGLAGLWFNYEFGALDVTEKPNELSEAFGAMVAANQSVDTLPFLQTFIPALRSLPTDRGRRIVKSREIMNRIGRQLLRDAKAAVFASQEAKNSSIVQKTSVQGRDLLSLLVRANMATDLPESQKLSDEDVLAQVPTFLVAGHETTSTATTWALYALSLAPNIQSTLREELLSVDTDTPPMDELMALPYLDAVVRETLRVHAPIPNSLRVAMKDDVIPLENPFVDKNGKLQHNIKISKGDPVLIPILAINRSAVIWGPDAKEFKPERWKSVPEVASRSPGIRGHFMTFLDGPRACIAHRFSLVEMKAILFTLIRAFEFELGVPENEIDMTTRTVRRPHVRSEPEKRYQLPLLIKPYQRP</sequence>
<reference evidence="1" key="1">
    <citation type="journal article" date="2021" name="New Phytol.">
        <title>Evolutionary innovations through gain and loss of genes in the ectomycorrhizal Boletales.</title>
        <authorList>
            <person name="Wu G."/>
            <person name="Miyauchi S."/>
            <person name="Morin E."/>
            <person name="Kuo A."/>
            <person name="Drula E."/>
            <person name="Varga T."/>
            <person name="Kohler A."/>
            <person name="Feng B."/>
            <person name="Cao Y."/>
            <person name="Lipzen A."/>
            <person name="Daum C."/>
            <person name="Hundley H."/>
            <person name="Pangilinan J."/>
            <person name="Johnson J."/>
            <person name="Barry K."/>
            <person name="LaButti K."/>
            <person name="Ng V."/>
            <person name="Ahrendt S."/>
            <person name="Min B."/>
            <person name="Choi I.G."/>
            <person name="Park H."/>
            <person name="Plett J.M."/>
            <person name="Magnuson J."/>
            <person name="Spatafora J.W."/>
            <person name="Nagy L.G."/>
            <person name="Henrissat B."/>
            <person name="Grigoriev I.V."/>
            <person name="Yang Z.L."/>
            <person name="Xu J."/>
            <person name="Martin F.M."/>
        </authorList>
    </citation>
    <scope>NUCLEOTIDE SEQUENCE</scope>
    <source>
        <strain evidence="1">ATCC 28755</strain>
    </source>
</reference>